<dbReference type="InterPro" id="IPR025375">
    <property type="entry name" value="DUF4365"/>
</dbReference>
<name>A0A372ZUL2_9ACTN</name>
<sequence length="249" mass="27013">MGQMHFKRPLGGECATTCYQTPVPWCSIGPRSRGSAGDAQMQATLIDRSPACAWMSLHPRLSAELVGRLADALGGDDVTLNSEVWQGHFAEGLVWALACAAGLNPGKRVLDVDGVDIQICFPGKAGTKRYPLIEAQIKSCSNPTYVNDSFSYPIPVKNYNDLIGVVGEDLPSRRYLFLAHVPAEKTEYVESSVGSSQFRHAIYWVDLMEKDPIDPEKQAHKSVHVPKSNLLTVETLTGLVTGTLAIGGE</sequence>
<dbReference type="EMBL" id="QVIG01000001">
    <property type="protein sequence ID" value="RGD59596.1"/>
    <property type="molecule type" value="Genomic_DNA"/>
</dbReference>
<dbReference type="Proteomes" id="UP000263377">
    <property type="component" value="Unassembled WGS sequence"/>
</dbReference>
<protein>
    <submittedName>
        <fullName evidence="2">DUF4365 domain-containing protein</fullName>
    </submittedName>
</protein>
<dbReference type="AlphaFoldDB" id="A0A372ZUL2"/>
<keyword evidence="3" id="KW-1185">Reference proteome</keyword>
<feature type="domain" description="DUF4365" evidence="1">
    <location>
        <begin position="103"/>
        <end position="239"/>
    </location>
</feature>
<reference evidence="2 3" key="1">
    <citation type="submission" date="2018-08" db="EMBL/GenBank/DDBJ databases">
        <title>Diversity &amp; Physiological Properties of Lignin-Decomposing Actinobacteria from Soil.</title>
        <authorList>
            <person name="Roh S.G."/>
            <person name="Kim S.B."/>
        </authorList>
    </citation>
    <scope>NUCLEOTIDE SEQUENCE [LARGE SCALE GENOMIC DNA]</scope>
    <source>
        <strain evidence="2 3">MMS17-GH009</strain>
    </source>
</reference>
<dbReference type="Pfam" id="PF14280">
    <property type="entry name" value="DUF4365"/>
    <property type="match status" value="1"/>
</dbReference>
<proteinExistence type="predicted"/>
<accession>A0A372ZUL2</accession>
<comment type="caution">
    <text evidence="2">The sequence shown here is derived from an EMBL/GenBank/DDBJ whole genome shotgun (WGS) entry which is preliminary data.</text>
</comment>
<organism evidence="2 3">
    <name type="scientific">Kitasatospora xanthocidica</name>
    <dbReference type="NCBI Taxonomy" id="83382"/>
    <lineage>
        <taxon>Bacteria</taxon>
        <taxon>Bacillati</taxon>
        <taxon>Actinomycetota</taxon>
        <taxon>Actinomycetes</taxon>
        <taxon>Kitasatosporales</taxon>
        <taxon>Streptomycetaceae</taxon>
        <taxon>Kitasatospora</taxon>
    </lineage>
</organism>
<evidence type="ECO:0000313" key="3">
    <source>
        <dbReference type="Proteomes" id="UP000263377"/>
    </source>
</evidence>
<gene>
    <name evidence="2" type="ORF">DR950_18985</name>
</gene>
<evidence type="ECO:0000313" key="2">
    <source>
        <dbReference type="EMBL" id="RGD59596.1"/>
    </source>
</evidence>
<evidence type="ECO:0000259" key="1">
    <source>
        <dbReference type="Pfam" id="PF14280"/>
    </source>
</evidence>